<organism evidence="3">
    <name type="scientific">Ixodes ricinus</name>
    <name type="common">Common tick</name>
    <name type="synonym">Acarus ricinus</name>
    <dbReference type="NCBI Taxonomy" id="34613"/>
    <lineage>
        <taxon>Eukaryota</taxon>
        <taxon>Metazoa</taxon>
        <taxon>Ecdysozoa</taxon>
        <taxon>Arthropoda</taxon>
        <taxon>Chelicerata</taxon>
        <taxon>Arachnida</taxon>
        <taxon>Acari</taxon>
        <taxon>Parasitiformes</taxon>
        <taxon>Ixodida</taxon>
        <taxon>Ixodoidea</taxon>
        <taxon>Ixodidae</taxon>
        <taxon>Ixodinae</taxon>
        <taxon>Ixodes</taxon>
    </lineage>
</organism>
<feature type="signal peptide" evidence="2">
    <location>
        <begin position="1"/>
        <end position="21"/>
    </location>
</feature>
<accession>A0A6B0V7W5</accession>
<evidence type="ECO:0000256" key="1">
    <source>
        <dbReference type="SAM" id="MobiDB-lite"/>
    </source>
</evidence>
<feature type="region of interest" description="Disordered" evidence="1">
    <location>
        <begin position="224"/>
        <end position="337"/>
    </location>
</feature>
<keyword evidence="2" id="KW-0732">Signal</keyword>
<feature type="compositionally biased region" description="Low complexity" evidence="1">
    <location>
        <begin position="288"/>
        <end position="299"/>
    </location>
</feature>
<proteinExistence type="predicted"/>
<feature type="chain" id="PRO_5025347900" evidence="2">
    <location>
        <begin position="22"/>
        <end position="337"/>
    </location>
</feature>
<dbReference type="EMBL" id="GIFC01016377">
    <property type="protein sequence ID" value="MXU98460.1"/>
    <property type="molecule type" value="Transcribed_RNA"/>
</dbReference>
<feature type="compositionally biased region" description="Low complexity" evidence="1">
    <location>
        <begin position="320"/>
        <end position="337"/>
    </location>
</feature>
<feature type="compositionally biased region" description="Pro residues" evidence="1">
    <location>
        <begin position="267"/>
        <end position="287"/>
    </location>
</feature>
<evidence type="ECO:0000256" key="2">
    <source>
        <dbReference type="SAM" id="SignalP"/>
    </source>
</evidence>
<evidence type="ECO:0000313" key="3">
    <source>
        <dbReference type="EMBL" id="MXU98460.1"/>
    </source>
</evidence>
<protein>
    <submittedName>
        <fullName evidence="3">Putative vegetative cell wall protein gp1</fullName>
    </submittedName>
</protein>
<dbReference type="AlphaFoldDB" id="A0A6B0V7W5"/>
<name>A0A6B0V7W5_IXORI</name>
<sequence length="337" mass="38176">MDTLRWRLCLWLWFMYAGVECWPKLRLLSRNEDDGPRTLTIGYIVDDSLASLDERTINNWIEWTTRHTDYYFNSWFNFQIKLQYKIINKSLGEKVPVLMLKLKHNKNTDFIDPDEAINTLTEYFKDKKHPDVICLLTNYTISNGDMITKAHGYYTQKTLCERGVSVLLAYSPSYEGYAGSMLADMIKKSANPNEVPNLLFRGSGYNKEMKNYLRNCKGSLDLEEPDIYQPEAPPPTAPSRKTEEPAPPEEVSVPTPGTTKAPEESIPEPPSLPRPPPQPQPEPPVNPSPTTTTTAEPQQPEVPPKVPPKVPPEEPKESSSTEPVTTTTTETPVADYC</sequence>
<feature type="compositionally biased region" description="Pro residues" evidence="1">
    <location>
        <begin position="300"/>
        <end position="310"/>
    </location>
</feature>
<reference evidence="3" key="1">
    <citation type="submission" date="2019-12" db="EMBL/GenBank/DDBJ databases">
        <title>An insight into the sialome of adult female Ixodes ricinus ticks feeding for 6 days.</title>
        <authorList>
            <person name="Perner J."/>
            <person name="Ribeiro J.M.C."/>
        </authorList>
    </citation>
    <scope>NUCLEOTIDE SEQUENCE</scope>
    <source>
        <strain evidence="3">Semi-engorged</strain>
        <tissue evidence="3">Salivary glands</tissue>
    </source>
</reference>